<dbReference type="AlphaFoldDB" id="A0AAV3P5D9"/>
<dbReference type="InterPro" id="IPR027417">
    <property type="entry name" value="P-loop_NTPase"/>
</dbReference>
<reference evidence="4 5" key="1">
    <citation type="submission" date="2024-01" db="EMBL/GenBank/DDBJ databases">
        <title>The complete chloroplast genome sequence of Lithospermum erythrorhizon: insights into the phylogenetic relationship among Boraginaceae species and the maternal lineages of purple gromwells.</title>
        <authorList>
            <person name="Okada T."/>
            <person name="Watanabe K."/>
        </authorList>
    </citation>
    <scope>NUCLEOTIDE SEQUENCE [LARGE SCALE GENOMIC DNA]</scope>
</reference>
<protein>
    <recommendedName>
        <fullName evidence="3">SPRY domain-containing protein</fullName>
    </recommendedName>
</protein>
<evidence type="ECO:0000313" key="4">
    <source>
        <dbReference type="EMBL" id="GAA0145182.1"/>
    </source>
</evidence>
<dbReference type="Pfam" id="PF13671">
    <property type="entry name" value="AAA_33"/>
    <property type="match status" value="1"/>
</dbReference>
<name>A0AAV3P5D9_LITER</name>
<keyword evidence="5" id="KW-1185">Reference proteome</keyword>
<proteinExistence type="predicted"/>
<dbReference type="PANTHER" id="PTHR12381:SF56">
    <property type="entry name" value="B30.2_SPRY DOMAIN-CONTAINING PROTEIN-RELATED"/>
    <property type="match status" value="1"/>
</dbReference>
<organism evidence="4 5">
    <name type="scientific">Lithospermum erythrorhizon</name>
    <name type="common">Purple gromwell</name>
    <name type="synonym">Lithospermum officinale var. erythrorhizon</name>
    <dbReference type="NCBI Taxonomy" id="34254"/>
    <lineage>
        <taxon>Eukaryota</taxon>
        <taxon>Viridiplantae</taxon>
        <taxon>Streptophyta</taxon>
        <taxon>Embryophyta</taxon>
        <taxon>Tracheophyta</taxon>
        <taxon>Spermatophyta</taxon>
        <taxon>Magnoliopsida</taxon>
        <taxon>eudicotyledons</taxon>
        <taxon>Gunneridae</taxon>
        <taxon>Pentapetalae</taxon>
        <taxon>asterids</taxon>
        <taxon>lamiids</taxon>
        <taxon>Boraginales</taxon>
        <taxon>Boraginaceae</taxon>
        <taxon>Boraginoideae</taxon>
        <taxon>Lithospermeae</taxon>
        <taxon>Lithospermum</taxon>
    </lineage>
</organism>
<dbReference type="InterPro" id="IPR035778">
    <property type="entry name" value="SPRY_hnRNP_U"/>
</dbReference>
<accession>A0AAV3P5D9</accession>
<dbReference type="InterPro" id="IPR043136">
    <property type="entry name" value="B30.2/SPRY_sf"/>
</dbReference>
<dbReference type="Gene3D" id="3.40.50.300">
    <property type="entry name" value="P-loop containing nucleotide triphosphate hydrolases"/>
    <property type="match status" value="1"/>
</dbReference>
<dbReference type="Proteomes" id="UP001454036">
    <property type="component" value="Unassembled WGS sequence"/>
</dbReference>
<dbReference type="SUPFAM" id="SSF49899">
    <property type="entry name" value="Concanavalin A-like lectins/glucanases"/>
    <property type="match status" value="1"/>
</dbReference>
<sequence length="264" mass="29038">MLSASHENLHVVLNPADCNLDNIDEDDFVYCWSGARATVGITGGKYCFGCQILVARPVYMEDIPVDQQREFRVGISSVDDPVGNLGDTLRSFGYGVTGKFSNDGKFSDYGERFGVSDVIICCMDLETKPLASIAFYKNGKWLGVAKYFDVGNLSGSALFPHVLLKNMVVLLQFSREDGLIPVQGFKPSSCAIEDGIAVLGPTLSHEHDCELTMLVGLPASGKTTWAEKWVNEHPEKRYVLFGTNLALDQMKVSAFSICYNSFFD</sequence>
<evidence type="ECO:0000256" key="1">
    <source>
        <dbReference type="ARBA" id="ARBA00004123"/>
    </source>
</evidence>
<dbReference type="GO" id="GO:0005634">
    <property type="term" value="C:nucleus"/>
    <property type="evidence" value="ECO:0007669"/>
    <property type="project" value="UniProtKB-SubCell"/>
</dbReference>
<dbReference type="SMART" id="SM00449">
    <property type="entry name" value="SPRY"/>
    <property type="match status" value="1"/>
</dbReference>
<comment type="subcellular location">
    <subcellularLocation>
        <location evidence="1">Nucleus</location>
    </subcellularLocation>
</comment>
<dbReference type="GO" id="GO:0000380">
    <property type="term" value="P:alternative mRNA splicing, via spliceosome"/>
    <property type="evidence" value="ECO:0007669"/>
    <property type="project" value="TreeGrafter"/>
</dbReference>
<feature type="domain" description="SPRY" evidence="3">
    <location>
        <begin position="43"/>
        <end position="174"/>
    </location>
</feature>
<comment type="caution">
    <text evidence="4">The sequence shown here is derived from an EMBL/GenBank/DDBJ whole genome shotgun (WGS) entry which is preliminary data.</text>
</comment>
<evidence type="ECO:0000259" key="3">
    <source>
        <dbReference type="SMART" id="SM00449"/>
    </source>
</evidence>
<dbReference type="EMBL" id="BAABME010000745">
    <property type="protein sequence ID" value="GAA0145182.1"/>
    <property type="molecule type" value="Genomic_DNA"/>
</dbReference>
<evidence type="ECO:0000256" key="2">
    <source>
        <dbReference type="ARBA" id="ARBA00023242"/>
    </source>
</evidence>
<gene>
    <name evidence="4" type="ORF">LIER_05434</name>
</gene>
<evidence type="ECO:0000313" key="5">
    <source>
        <dbReference type="Proteomes" id="UP001454036"/>
    </source>
</evidence>
<dbReference type="InterPro" id="IPR013320">
    <property type="entry name" value="ConA-like_dom_sf"/>
</dbReference>
<dbReference type="InterPro" id="IPR003877">
    <property type="entry name" value="SPRY_dom"/>
</dbReference>
<dbReference type="CDD" id="cd12884">
    <property type="entry name" value="SPRY_hnRNP"/>
    <property type="match status" value="1"/>
</dbReference>
<dbReference type="PANTHER" id="PTHR12381">
    <property type="entry name" value="HETEROGENEOUS NUCLEAR RIBONUCLEOPROTEIN U FAMILY MEMBER"/>
    <property type="match status" value="1"/>
</dbReference>
<dbReference type="Gene3D" id="2.60.120.920">
    <property type="match status" value="1"/>
</dbReference>
<dbReference type="Pfam" id="PF00622">
    <property type="entry name" value="SPRY"/>
    <property type="match status" value="1"/>
</dbReference>
<keyword evidence="2" id="KW-0539">Nucleus</keyword>
<dbReference type="GO" id="GO:0003723">
    <property type="term" value="F:RNA binding"/>
    <property type="evidence" value="ECO:0007669"/>
    <property type="project" value="TreeGrafter"/>
</dbReference>